<protein>
    <submittedName>
        <fullName evidence="2">Uncharacterized protein</fullName>
    </submittedName>
</protein>
<organism evidence="2 3">
    <name type="scientific">Lophium mytilinum</name>
    <dbReference type="NCBI Taxonomy" id="390894"/>
    <lineage>
        <taxon>Eukaryota</taxon>
        <taxon>Fungi</taxon>
        <taxon>Dikarya</taxon>
        <taxon>Ascomycota</taxon>
        <taxon>Pezizomycotina</taxon>
        <taxon>Dothideomycetes</taxon>
        <taxon>Pleosporomycetidae</taxon>
        <taxon>Mytilinidiales</taxon>
        <taxon>Mytilinidiaceae</taxon>
        <taxon>Lophium</taxon>
    </lineage>
</organism>
<dbReference type="AlphaFoldDB" id="A0A6A6R4I5"/>
<reference evidence="2" key="1">
    <citation type="journal article" date="2020" name="Stud. Mycol.">
        <title>101 Dothideomycetes genomes: a test case for predicting lifestyles and emergence of pathogens.</title>
        <authorList>
            <person name="Haridas S."/>
            <person name="Albert R."/>
            <person name="Binder M."/>
            <person name="Bloem J."/>
            <person name="Labutti K."/>
            <person name="Salamov A."/>
            <person name="Andreopoulos B."/>
            <person name="Baker S."/>
            <person name="Barry K."/>
            <person name="Bills G."/>
            <person name="Bluhm B."/>
            <person name="Cannon C."/>
            <person name="Castanera R."/>
            <person name="Culley D."/>
            <person name="Daum C."/>
            <person name="Ezra D."/>
            <person name="Gonzalez J."/>
            <person name="Henrissat B."/>
            <person name="Kuo A."/>
            <person name="Liang C."/>
            <person name="Lipzen A."/>
            <person name="Lutzoni F."/>
            <person name="Magnuson J."/>
            <person name="Mondo S."/>
            <person name="Nolan M."/>
            <person name="Ohm R."/>
            <person name="Pangilinan J."/>
            <person name="Park H.-J."/>
            <person name="Ramirez L."/>
            <person name="Alfaro M."/>
            <person name="Sun H."/>
            <person name="Tritt A."/>
            <person name="Yoshinaga Y."/>
            <person name="Zwiers L.-H."/>
            <person name="Turgeon B."/>
            <person name="Goodwin S."/>
            <person name="Spatafora J."/>
            <person name="Crous P."/>
            <person name="Grigoriev I."/>
        </authorList>
    </citation>
    <scope>NUCLEOTIDE SEQUENCE</scope>
    <source>
        <strain evidence="2">CBS 269.34</strain>
    </source>
</reference>
<keyword evidence="3" id="KW-1185">Reference proteome</keyword>
<evidence type="ECO:0000256" key="1">
    <source>
        <dbReference type="SAM" id="MobiDB-lite"/>
    </source>
</evidence>
<dbReference type="Proteomes" id="UP000799750">
    <property type="component" value="Unassembled WGS sequence"/>
</dbReference>
<gene>
    <name evidence="2" type="ORF">BU16DRAFT_524108</name>
</gene>
<sequence length="186" mass="21463">MEYVQQNGYTANKLPTETPSSFSKTLQSKINRKVYEHNRVLEARRNVEIGSRLRLVRFAFTDPIWPSHNQEMQDLGLTAEVYYDTLHHIESIRQNSKSKRAFFGKKKPVEDAVPAVLDFLKVVNLLRHQQGSKVIWTIEGIPAGKGLYEISLWDQSDPLELLVQLEKHGVIEKKRFFDDLEVGEGL</sequence>
<accession>A0A6A6R4I5</accession>
<evidence type="ECO:0000313" key="2">
    <source>
        <dbReference type="EMBL" id="KAF2499641.1"/>
    </source>
</evidence>
<dbReference type="OrthoDB" id="3785702at2759"/>
<proteinExistence type="predicted"/>
<name>A0A6A6R4I5_9PEZI</name>
<dbReference type="EMBL" id="MU004184">
    <property type="protein sequence ID" value="KAF2499641.1"/>
    <property type="molecule type" value="Genomic_DNA"/>
</dbReference>
<evidence type="ECO:0000313" key="3">
    <source>
        <dbReference type="Proteomes" id="UP000799750"/>
    </source>
</evidence>
<feature type="region of interest" description="Disordered" evidence="1">
    <location>
        <begin position="1"/>
        <end position="22"/>
    </location>
</feature>